<proteinExistence type="predicted"/>
<organism evidence="1">
    <name type="scientific">marine metagenome</name>
    <dbReference type="NCBI Taxonomy" id="408172"/>
    <lineage>
        <taxon>unclassified sequences</taxon>
        <taxon>metagenomes</taxon>
        <taxon>ecological metagenomes</taxon>
    </lineage>
</organism>
<dbReference type="InterPro" id="IPR037171">
    <property type="entry name" value="NagB/RpiA_transferase-like"/>
</dbReference>
<name>A0A382FUT9_9ZZZZ</name>
<reference evidence="1" key="1">
    <citation type="submission" date="2018-05" db="EMBL/GenBank/DDBJ databases">
        <authorList>
            <person name="Lanie J.A."/>
            <person name="Ng W.-L."/>
            <person name="Kazmierczak K.M."/>
            <person name="Andrzejewski T.M."/>
            <person name="Davidsen T.M."/>
            <person name="Wayne K.J."/>
            <person name="Tettelin H."/>
            <person name="Glass J.I."/>
            <person name="Rusch D."/>
            <person name="Podicherti R."/>
            <person name="Tsui H.-C.T."/>
            <person name="Winkler M.E."/>
        </authorList>
    </citation>
    <scope>NUCLEOTIDE SEQUENCE</scope>
</reference>
<dbReference type="AlphaFoldDB" id="A0A382FUT9"/>
<feature type="non-terminal residue" evidence="1">
    <location>
        <position position="121"/>
    </location>
</feature>
<dbReference type="SUPFAM" id="SSF100950">
    <property type="entry name" value="NagB/RpiA/CoA transferase-like"/>
    <property type="match status" value="1"/>
</dbReference>
<sequence>MPQTISVSDVPGLLCPGQTVFVQGAVGEPLALGQALAASGQASKGVHYLSCLVPGVNRTDFSAFHDEATMTSFFVQAELRASFAAGKVRFLPLHYSGICSYMQRHPPVDILLMQVPPPDDK</sequence>
<evidence type="ECO:0000313" key="1">
    <source>
        <dbReference type="EMBL" id="SVB66023.1"/>
    </source>
</evidence>
<dbReference type="EMBL" id="UINC01051633">
    <property type="protein sequence ID" value="SVB66023.1"/>
    <property type="molecule type" value="Genomic_DNA"/>
</dbReference>
<dbReference type="Gene3D" id="3.40.1080.10">
    <property type="entry name" value="Glutaconate Coenzyme A-transferase"/>
    <property type="match status" value="1"/>
</dbReference>
<protein>
    <submittedName>
        <fullName evidence="1">Uncharacterized protein</fullName>
    </submittedName>
</protein>
<accession>A0A382FUT9</accession>
<gene>
    <name evidence="1" type="ORF">METZ01_LOCUS218877</name>
</gene>